<dbReference type="SUPFAM" id="SSF46689">
    <property type="entry name" value="Homeodomain-like"/>
    <property type="match status" value="2"/>
</dbReference>
<proteinExistence type="predicted"/>
<evidence type="ECO:0000313" key="5">
    <source>
        <dbReference type="EMBL" id="GEP94461.1"/>
    </source>
</evidence>
<dbReference type="InterPro" id="IPR009057">
    <property type="entry name" value="Homeodomain-like_sf"/>
</dbReference>
<evidence type="ECO:0000259" key="4">
    <source>
        <dbReference type="PROSITE" id="PS01124"/>
    </source>
</evidence>
<dbReference type="Gene3D" id="1.10.10.60">
    <property type="entry name" value="Homeodomain-like"/>
    <property type="match status" value="2"/>
</dbReference>
<keyword evidence="6" id="KW-1185">Reference proteome</keyword>
<comment type="caution">
    <text evidence="5">The sequence shown here is derived from an EMBL/GenBank/DDBJ whole genome shotgun (WGS) entry which is preliminary data.</text>
</comment>
<dbReference type="RefSeq" id="WP_146857930.1">
    <property type="nucleotide sequence ID" value="NZ_BKAU01000001.1"/>
</dbReference>
<dbReference type="AlphaFoldDB" id="A0A512RFI7"/>
<reference evidence="5 6" key="1">
    <citation type="submission" date="2019-07" db="EMBL/GenBank/DDBJ databases">
        <title>Whole genome shotgun sequence of Chitinophaga cymbidii NBRC 109752.</title>
        <authorList>
            <person name="Hosoyama A."/>
            <person name="Uohara A."/>
            <person name="Ohji S."/>
            <person name="Ichikawa N."/>
        </authorList>
    </citation>
    <scope>NUCLEOTIDE SEQUENCE [LARGE SCALE GENOMIC DNA]</scope>
    <source>
        <strain evidence="5 6">NBRC 109752</strain>
    </source>
</reference>
<gene>
    <name evidence="5" type="ORF">CCY01nite_07210</name>
</gene>
<dbReference type="PANTHER" id="PTHR43280:SF28">
    <property type="entry name" value="HTH-TYPE TRANSCRIPTIONAL ACTIVATOR RHAS"/>
    <property type="match status" value="1"/>
</dbReference>
<name>A0A512RFI7_9BACT</name>
<dbReference type="PROSITE" id="PS01124">
    <property type="entry name" value="HTH_ARAC_FAMILY_2"/>
    <property type="match status" value="1"/>
</dbReference>
<dbReference type="SMART" id="SM00342">
    <property type="entry name" value="HTH_ARAC"/>
    <property type="match status" value="1"/>
</dbReference>
<keyword evidence="3" id="KW-0804">Transcription</keyword>
<organism evidence="5 6">
    <name type="scientific">Chitinophaga cymbidii</name>
    <dbReference type="NCBI Taxonomy" id="1096750"/>
    <lineage>
        <taxon>Bacteria</taxon>
        <taxon>Pseudomonadati</taxon>
        <taxon>Bacteroidota</taxon>
        <taxon>Chitinophagia</taxon>
        <taxon>Chitinophagales</taxon>
        <taxon>Chitinophagaceae</taxon>
        <taxon>Chitinophaga</taxon>
    </lineage>
</organism>
<evidence type="ECO:0000313" key="6">
    <source>
        <dbReference type="Proteomes" id="UP000321436"/>
    </source>
</evidence>
<dbReference type="OrthoDB" id="2666928at2"/>
<keyword evidence="2" id="KW-0238">DNA-binding</keyword>
<feature type="domain" description="HTH araC/xylS-type" evidence="4">
    <location>
        <begin position="235"/>
        <end position="333"/>
    </location>
</feature>
<dbReference type="PANTHER" id="PTHR43280">
    <property type="entry name" value="ARAC-FAMILY TRANSCRIPTIONAL REGULATOR"/>
    <property type="match status" value="1"/>
</dbReference>
<dbReference type="EMBL" id="BKAU01000001">
    <property type="protein sequence ID" value="GEP94461.1"/>
    <property type="molecule type" value="Genomic_DNA"/>
</dbReference>
<accession>A0A512RFI7</accession>
<dbReference type="GO" id="GO:0043565">
    <property type="term" value="F:sequence-specific DNA binding"/>
    <property type="evidence" value="ECO:0007669"/>
    <property type="project" value="InterPro"/>
</dbReference>
<evidence type="ECO:0000256" key="2">
    <source>
        <dbReference type="ARBA" id="ARBA00023125"/>
    </source>
</evidence>
<evidence type="ECO:0000256" key="1">
    <source>
        <dbReference type="ARBA" id="ARBA00023015"/>
    </source>
</evidence>
<dbReference type="Proteomes" id="UP000321436">
    <property type="component" value="Unassembled WGS sequence"/>
</dbReference>
<keyword evidence="1" id="KW-0805">Transcription regulation</keyword>
<dbReference type="GO" id="GO:0003700">
    <property type="term" value="F:DNA-binding transcription factor activity"/>
    <property type="evidence" value="ECO:0007669"/>
    <property type="project" value="InterPro"/>
</dbReference>
<sequence>MSERSSKHAEEHPPLMKFQVAPELKAHTSISDQLPKDYERYRVPGTIAEFISGPFGCYFTQEIRQKDWVIGWLNFDIKEKVFLHPVTAAPFIGLYCGLKGNIPCELHGSEAMLILPGDSFGFYYVPQAVMNKAYFEPFHYTGVYMSFTSEFLQKFGANNPRFTSLIEKQVKRVMEGEQVDVISLSPEAHSIIKNMRFRAEDDPHFLIFQDIKVNELLLLYFELLRASQHVPPHIQKSLGFIAEYYDTQLTIPELAEQAGLSEEVFRKEFKAATGMAPDRYLKKFRTEKAEHLLRTTDLKIGEIVAKTGFTDNAHLSRTFMEKHKMTPTAFRAQNR</sequence>
<dbReference type="Pfam" id="PF12833">
    <property type="entry name" value="HTH_18"/>
    <property type="match status" value="1"/>
</dbReference>
<dbReference type="InterPro" id="IPR018060">
    <property type="entry name" value="HTH_AraC"/>
</dbReference>
<evidence type="ECO:0000256" key="3">
    <source>
        <dbReference type="ARBA" id="ARBA00023163"/>
    </source>
</evidence>
<protein>
    <recommendedName>
        <fullName evidence="4">HTH araC/xylS-type domain-containing protein</fullName>
    </recommendedName>
</protein>